<evidence type="ECO:0000313" key="6">
    <source>
        <dbReference type="EMBL" id="AIF22602.1"/>
    </source>
</evidence>
<evidence type="ECO:0000256" key="2">
    <source>
        <dbReference type="ARBA" id="ARBA00007122"/>
    </source>
</evidence>
<evidence type="ECO:0000256" key="1">
    <source>
        <dbReference type="ARBA" id="ARBA00001911"/>
    </source>
</evidence>
<comment type="similarity">
    <text evidence="2">Belongs to the adenosylhomocysteinase family.</text>
</comment>
<dbReference type="Gene3D" id="3.40.50.1480">
    <property type="entry name" value="Adenosylhomocysteinase-like"/>
    <property type="match status" value="1"/>
</dbReference>
<dbReference type="GO" id="GO:0033353">
    <property type="term" value="P:S-adenosylmethionine cycle"/>
    <property type="evidence" value="ECO:0007669"/>
    <property type="project" value="TreeGrafter"/>
</dbReference>
<dbReference type="InterPro" id="IPR042172">
    <property type="entry name" value="Adenosylhomocyst_ase-like_sf"/>
</dbReference>
<comment type="cofactor">
    <cofactor evidence="1">
        <name>NAD(+)</name>
        <dbReference type="ChEBI" id="CHEBI:57540"/>
    </cofactor>
</comment>
<dbReference type="SMART" id="SM00996">
    <property type="entry name" value="AdoHcyase"/>
    <property type="match status" value="1"/>
</dbReference>
<dbReference type="NCBIfam" id="NF004005">
    <property type="entry name" value="PRK05476.2-3"/>
    <property type="match status" value="1"/>
</dbReference>
<evidence type="ECO:0000259" key="5">
    <source>
        <dbReference type="SMART" id="SM00997"/>
    </source>
</evidence>
<dbReference type="GO" id="GO:0005829">
    <property type="term" value="C:cytosol"/>
    <property type="evidence" value="ECO:0007669"/>
    <property type="project" value="TreeGrafter"/>
</dbReference>
<name>A0A075I7D0_9ARCH</name>
<dbReference type="AlphaFoldDB" id="A0A075I7D0"/>
<dbReference type="SUPFAM" id="SSF51735">
    <property type="entry name" value="NAD(P)-binding Rossmann-fold domains"/>
    <property type="match status" value="1"/>
</dbReference>
<dbReference type="GO" id="GO:0006730">
    <property type="term" value="P:one-carbon metabolic process"/>
    <property type="evidence" value="ECO:0007669"/>
    <property type="project" value="UniProtKB-KW"/>
</dbReference>
<dbReference type="InterPro" id="IPR000043">
    <property type="entry name" value="Adenosylhomocysteinase-like"/>
</dbReference>
<dbReference type="PANTHER" id="PTHR23420:SF0">
    <property type="entry name" value="ADENOSYLHOMOCYSTEINASE"/>
    <property type="match status" value="1"/>
</dbReference>
<evidence type="ECO:0000256" key="3">
    <source>
        <dbReference type="ARBA" id="ARBA00022563"/>
    </source>
</evidence>
<sequence>MLSKVKNPKLAKQGKLSYEWARSHMQILDNTIVRLKKSKPLKGITLGFCLHITKETSVLLIGAKELGANVACCGGNPLTTQDDIAAFLASQGIHTYCWAGQNAKEYDWCIQQVLNHKPQILTDDGSDMNIKAHFDKKYRALKIFGATEETTAGVNRIRAVEKQGKLRYPVISVNDAYTKHMFDNKYGTGQSTIDGYLRAMNLLLASKRIVIAGYGWVGKGVAANFRGMNAKVIVTEVDPIRALEAHMDGFDVMPMSQAAKIGEIFITTTGMTSIIRKEHILTMKDGAVLGNVGHFDVEVDSNFLLKQSKSVRRVRPYLDECVLKNGKKFILSERVGLQI</sequence>
<dbReference type="Pfam" id="PF05221">
    <property type="entry name" value="AdoHcyase"/>
    <property type="match status" value="1"/>
</dbReference>
<dbReference type="InterPro" id="IPR036291">
    <property type="entry name" value="NAD(P)-bd_dom_sf"/>
</dbReference>
<dbReference type="EC" id="3.3.1.1" evidence="6"/>
<protein>
    <submittedName>
        <fullName evidence="6">Adenosylhomocysteinase (AhcY)</fullName>
        <ecNumber evidence="6">3.3.1.1</ecNumber>
    </submittedName>
</protein>
<dbReference type="EMBL" id="KF901213">
    <property type="protein sequence ID" value="AIF22602.1"/>
    <property type="molecule type" value="Genomic_DNA"/>
</dbReference>
<evidence type="ECO:0000256" key="4">
    <source>
        <dbReference type="ARBA" id="ARBA00023027"/>
    </source>
</evidence>
<dbReference type="PANTHER" id="PTHR23420">
    <property type="entry name" value="ADENOSYLHOMOCYSTEINASE"/>
    <property type="match status" value="1"/>
</dbReference>
<dbReference type="Pfam" id="PF00670">
    <property type="entry name" value="AdoHcyase_NAD"/>
    <property type="match status" value="1"/>
</dbReference>
<dbReference type="InterPro" id="IPR015878">
    <property type="entry name" value="Ado_hCys_hydrolase_NAD-bd"/>
</dbReference>
<dbReference type="SUPFAM" id="SSF52283">
    <property type="entry name" value="Formate/glycerate dehydrogenase catalytic domain-like"/>
    <property type="match status" value="1"/>
</dbReference>
<dbReference type="CDD" id="cd00401">
    <property type="entry name" value="SAHH"/>
    <property type="match status" value="1"/>
</dbReference>
<dbReference type="GO" id="GO:0004013">
    <property type="term" value="F:adenosylhomocysteinase activity"/>
    <property type="evidence" value="ECO:0007669"/>
    <property type="project" value="TreeGrafter"/>
</dbReference>
<dbReference type="SMART" id="SM00997">
    <property type="entry name" value="AdoHcyase_NAD"/>
    <property type="match status" value="1"/>
</dbReference>
<keyword evidence="3" id="KW-0554">One-carbon metabolism</keyword>
<keyword evidence="4" id="KW-0520">NAD</keyword>
<dbReference type="Gene3D" id="3.40.50.720">
    <property type="entry name" value="NAD(P)-binding Rossmann-like Domain"/>
    <property type="match status" value="1"/>
</dbReference>
<accession>A0A075I7D0</accession>
<keyword evidence="6" id="KW-0378">Hydrolase</keyword>
<gene>
    <name evidence="6" type="primary">ahcY</name>
</gene>
<reference evidence="6" key="1">
    <citation type="journal article" date="2014" name="Genome Biol. Evol.">
        <title>Pangenome evidence for extensive interdomain horizontal transfer affecting lineage core and shell genes in uncultured planktonic thaumarchaeota and euryarchaeota.</title>
        <authorList>
            <person name="Deschamps P."/>
            <person name="Zivanovic Y."/>
            <person name="Moreira D."/>
            <person name="Rodriguez-Valera F."/>
            <person name="Lopez-Garcia P."/>
        </authorList>
    </citation>
    <scope>NUCLEOTIDE SEQUENCE</scope>
</reference>
<feature type="domain" description="S-adenosyl-L-homocysteine hydrolase NAD binding" evidence="5">
    <location>
        <begin position="184"/>
        <end position="335"/>
    </location>
</feature>
<organism evidence="6">
    <name type="scientific">uncultured marine thaumarchaeote SAT1000_09_H09</name>
    <dbReference type="NCBI Taxonomy" id="1456371"/>
    <lineage>
        <taxon>Archaea</taxon>
        <taxon>Nitrososphaerota</taxon>
        <taxon>environmental samples</taxon>
    </lineage>
</organism>
<proteinExistence type="inferred from homology"/>